<dbReference type="InterPro" id="IPR001279">
    <property type="entry name" value="Metallo-B-lactamas"/>
</dbReference>
<dbReference type="SUPFAM" id="SSF56281">
    <property type="entry name" value="Metallo-hydrolase/oxidoreductase"/>
    <property type="match status" value="1"/>
</dbReference>
<dbReference type="Proteomes" id="UP000034785">
    <property type="component" value="Unassembled WGS sequence"/>
</dbReference>
<dbReference type="Gene3D" id="3.60.15.10">
    <property type="entry name" value="Ribonuclease Z/Hydroxyacylglutathione hydrolase-like"/>
    <property type="match status" value="1"/>
</dbReference>
<organism evidence="2 3">
    <name type="scientific">Candidatus Daviesbacteria bacterium GW2011_GWA2_42_7</name>
    <dbReference type="NCBI Taxonomy" id="1618425"/>
    <lineage>
        <taxon>Bacteria</taxon>
        <taxon>Candidatus Daviesiibacteriota</taxon>
    </lineage>
</organism>
<dbReference type="EMBL" id="LCEJ01000063">
    <property type="protein sequence ID" value="KKS69150.1"/>
    <property type="molecule type" value="Genomic_DNA"/>
</dbReference>
<dbReference type="AlphaFoldDB" id="A0A0G1B6Y8"/>
<comment type="caution">
    <text evidence="2">The sequence shown here is derived from an EMBL/GenBank/DDBJ whole genome shotgun (WGS) entry which is preliminary data.</text>
</comment>
<reference evidence="2 3" key="1">
    <citation type="journal article" date="2015" name="Nature">
        <title>rRNA introns, odd ribosomes, and small enigmatic genomes across a large radiation of phyla.</title>
        <authorList>
            <person name="Brown C.T."/>
            <person name="Hug L.A."/>
            <person name="Thomas B.C."/>
            <person name="Sharon I."/>
            <person name="Castelle C.J."/>
            <person name="Singh A."/>
            <person name="Wilkins M.J."/>
            <person name="Williams K.H."/>
            <person name="Banfield J.F."/>
        </authorList>
    </citation>
    <scope>NUCLEOTIDE SEQUENCE [LARGE SCALE GENOMIC DNA]</scope>
</reference>
<feature type="domain" description="Metallo-beta-lactamase" evidence="1">
    <location>
        <begin position="32"/>
        <end position="181"/>
    </location>
</feature>
<dbReference type="PANTHER" id="PTHR43694:SF1">
    <property type="entry name" value="RIBONUCLEASE J"/>
    <property type="match status" value="1"/>
</dbReference>
<gene>
    <name evidence="2" type="ORF">UV41_C0063G0008</name>
</gene>
<dbReference type="InterPro" id="IPR036866">
    <property type="entry name" value="RibonucZ/Hydroxyglut_hydro"/>
</dbReference>
<dbReference type="PANTHER" id="PTHR43694">
    <property type="entry name" value="RIBONUCLEASE J"/>
    <property type="match status" value="1"/>
</dbReference>
<evidence type="ECO:0000259" key="1">
    <source>
        <dbReference type="SMART" id="SM00849"/>
    </source>
</evidence>
<dbReference type="CDD" id="cd07714">
    <property type="entry name" value="RNaseJ_MBL-fold"/>
    <property type="match status" value="1"/>
</dbReference>
<evidence type="ECO:0000313" key="2">
    <source>
        <dbReference type="EMBL" id="KKS69150.1"/>
    </source>
</evidence>
<evidence type="ECO:0000313" key="3">
    <source>
        <dbReference type="Proteomes" id="UP000034785"/>
    </source>
</evidence>
<feature type="non-terminal residue" evidence="2">
    <location>
        <position position="181"/>
    </location>
</feature>
<name>A0A0G1B6Y8_9BACT</name>
<protein>
    <submittedName>
        <fullName evidence="2">Ribocuclease J</fullName>
    </submittedName>
</protein>
<dbReference type="SMART" id="SM00849">
    <property type="entry name" value="Lactamase_B"/>
    <property type="match status" value="1"/>
</dbReference>
<dbReference type="Pfam" id="PF00753">
    <property type="entry name" value="Lactamase_B"/>
    <property type="match status" value="1"/>
</dbReference>
<sequence>MDIRPFKPKFEMKPSKFGNLRLIPLGGVGDVTKNMYVYEYGQDIIIVDCGIGFPDEDMPGIDLVIPDVTYLKDKKHMIRGIIVTHPHDDHIGGLPYIWPELRCPIFAQRLAAGFIKNKFNEAKLPKDSIKNVDLSTQLKLGAFSVSFYGVSHSVPDATGLVIETPVGRIIHQADFKVDWTP</sequence>
<accession>A0A0G1B6Y8</accession>
<proteinExistence type="predicted"/>